<comment type="caution">
    <text evidence="2">The sequence shown here is derived from an EMBL/GenBank/DDBJ whole genome shotgun (WGS) entry which is preliminary data.</text>
</comment>
<dbReference type="EMBL" id="MLAK01000757">
    <property type="protein sequence ID" value="OHT05473.1"/>
    <property type="molecule type" value="Genomic_DNA"/>
</dbReference>
<evidence type="ECO:0000256" key="1">
    <source>
        <dbReference type="SAM" id="Coils"/>
    </source>
</evidence>
<reference evidence="2" key="1">
    <citation type="submission" date="2016-10" db="EMBL/GenBank/DDBJ databases">
        <authorList>
            <person name="Benchimol M."/>
            <person name="Almeida L.G."/>
            <person name="Vasconcelos A.T."/>
            <person name="Perreira-Neves A."/>
            <person name="Rosa I.A."/>
            <person name="Tasca T."/>
            <person name="Bogo M.R."/>
            <person name="de Souza W."/>
        </authorList>
    </citation>
    <scope>NUCLEOTIDE SEQUENCE [LARGE SCALE GENOMIC DNA]</scope>
    <source>
        <strain evidence="2">K</strain>
    </source>
</reference>
<keyword evidence="3" id="KW-1185">Reference proteome</keyword>
<dbReference type="VEuPathDB" id="TrichDB:TRFO_26828"/>
<protein>
    <submittedName>
        <fullName evidence="2">Uncharacterized protein</fullName>
    </submittedName>
</protein>
<feature type="coiled-coil region" evidence="1">
    <location>
        <begin position="198"/>
        <end position="282"/>
    </location>
</feature>
<name>A0A1J4K205_9EUKA</name>
<proteinExistence type="predicted"/>
<keyword evidence="1" id="KW-0175">Coiled coil</keyword>
<dbReference type="GeneID" id="94839889"/>
<accession>A0A1J4K205</accession>
<dbReference type="AlphaFoldDB" id="A0A1J4K205"/>
<evidence type="ECO:0000313" key="2">
    <source>
        <dbReference type="EMBL" id="OHT05473.1"/>
    </source>
</evidence>
<gene>
    <name evidence="2" type="ORF">TRFO_26828</name>
</gene>
<organism evidence="2 3">
    <name type="scientific">Tritrichomonas foetus</name>
    <dbReference type="NCBI Taxonomy" id="1144522"/>
    <lineage>
        <taxon>Eukaryota</taxon>
        <taxon>Metamonada</taxon>
        <taxon>Parabasalia</taxon>
        <taxon>Tritrichomonadida</taxon>
        <taxon>Tritrichomonadidae</taxon>
        <taxon>Tritrichomonas</taxon>
    </lineage>
</organism>
<dbReference type="Proteomes" id="UP000179807">
    <property type="component" value="Unassembled WGS sequence"/>
</dbReference>
<dbReference type="RefSeq" id="XP_068358609.1">
    <property type="nucleotide sequence ID" value="XM_068505185.1"/>
</dbReference>
<evidence type="ECO:0000313" key="3">
    <source>
        <dbReference type="Proteomes" id="UP000179807"/>
    </source>
</evidence>
<sequence length="325" mass="38615">MKIRPISKYRQTLFEVYNSIQEICFLLEDVNIIPSANQKDIQFLYKFADNINSTITRLSSNENISHISQRDTISSFNYNLNFFIEKFNVFAEKLFEDVRNEFHFILDSPKITEMIGNLNIDNFTSLTTVEQWGNVYESILEPTESKIDEIGQKKLDLCEKIISKGLAASKIKNEFSVLFNIHQEISLEENNPNQSSINEQLYQTNQNLLKQIENLQQENMKKDQKFRELKAEVKKERNELEEKYENEIEHLRRENDMLSKKYEALLVATDEIEKDLREEKQRSWIFVQQLRDLQDSIADTVPISRFEKSQEKYIKFLEMLQKYTT</sequence>